<gene>
    <name evidence="8" type="ORF">CL6EHI_117590</name>
</gene>
<dbReference type="VEuPathDB" id="AmoebaDB:EHI8A_082890"/>
<dbReference type="PROSITE" id="PS00108">
    <property type="entry name" value="PROTEIN_KINASE_ST"/>
    <property type="match status" value="1"/>
</dbReference>
<comment type="caution">
    <text evidence="8">The sequence shown here is derived from an EMBL/GenBank/DDBJ whole genome shotgun (WGS) entry which is preliminary data.</text>
</comment>
<keyword evidence="1" id="KW-0723">Serine/threonine-protein kinase</keyword>
<evidence type="ECO:0000256" key="3">
    <source>
        <dbReference type="ARBA" id="ARBA00022840"/>
    </source>
</evidence>
<dbReference type="InterPro" id="IPR006212">
    <property type="entry name" value="Furin_repeat"/>
</dbReference>
<dbReference type="InterPro" id="IPR000719">
    <property type="entry name" value="Prot_kinase_dom"/>
</dbReference>
<dbReference type="Pfam" id="PF07714">
    <property type="entry name" value="PK_Tyr_Ser-Thr"/>
    <property type="match status" value="1"/>
</dbReference>
<keyword evidence="5" id="KW-0812">Transmembrane</keyword>
<keyword evidence="2 4" id="KW-0547">Nucleotide-binding</keyword>
<evidence type="ECO:0000313" key="8">
    <source>
        <dbReference type="EMBL" id="GAT96959.1"/>
    </source>
</evidence>
<dbReference type="PROSITE" id="PS50011">
    <property type="entry name" value="PROTEIN_KINASE_DOM"/>
    <property type="match status" value="1"/>
</dbReference>
<dbReference type="VEuPathDB" id="AmoebaDB:EHI5A_074820"/>
<dbReference type="InterPro" id="IPR053215">
    <property type="entry name" value="TKL_Ser/Thr_kinase"/>
</dbReference>
<dbReference type="InterPro" id="IPR001245">
    <property type="entry name" value="Ser-Thr/Tyr_kinase_cat_dom"/>
</dbReference>
<keyword evidence="5" id="KW-0472">Membrane</keyword>
<evidence type="ECO:0000256" key="1">
    <source>
        <dbReference type="ARBA" id="ARBA00022527"/>
    </source>
</evidence>
<dbReference type="Gene3D" id="1.10.510.10">
    <property type="entry name" value="Transferase(Phosphotransferase) domain 1"/>
    <property type="match status" value="1"/>
</dbReference>
<organism evidence="8 9">
    <name type="scientific">Entamoeba histolytica</name>
    <dbReference type="NCBI Taxonomy" id="5759"/>
    <lineage>
        <taxon>Eukaryota</taxon>
        <taxon>Amoebozoa</taxon>
        <taxon>Evosea</taxon>
        <taxon>Archamoebae</taxon>
        <taxon>Mastigamoebida</taxon>
        <taxon>Entamoebidae</taxon>
        <taxon>Entamoeba</taxon>
    </lineage>
</organism>
<keyword evidence="6" id="KW-0732">Signal</keyword>
<sequence>MKGKLLIIEIIFLSICYGSVENCAKEFSEGRCIECKSGFTLSVLPSTEGVPKIVCVSQTTDSNCETIVDGYCVKCYDGYYLKDNSCIRCTENCELCNDLVCYKCNATYFLSIDQKRCTQCTGDDAHECGKCKSGYYFSVEQKACTKCSSFCSLCTESDNCFQCTDKHYLNGTYNCLEIDHCDSSSIKDDHCEKCDKKYRLNGGGCVACTIENCDECFIDEKNQEKCFKCLTGFIPYNGQCITLKSINCEVGSEIYGCQRCVDGYFLNSDLMCESCDTSCSTCITDSKTCLSCKIGYYFDGDNCKKVADNCSKYDQSGCKECKNDLVHTGLYIPEGQKTCHSCSENCTLCDKEADHCTACVANKMLKPTADGTFTCEDMDDTCEKAQMGYCIECKQNYFIGLDMQCIHCDESCGSCESSNSCTNCAPYYYRGNNGSFCSPFSEINMTCSPTMTGCAGNCNKGYYAVNTSQINCTECPIELNCKNCIWYSDLEAPGCKECDDEQHYPNSTKYCIECQTIEHCLSCDKNGCKKCEKGYSPKDNGMCSKNNLNIIIPVVVVIIIIIVTILIIIIVIVSWKSIHKKNTTKSIKPFKVTSDLELSLLTADNKNFPLKTQTWELNFGLDKNKALVDKEYEQNIQIANTTKKAYFFEVLATPSHRYDLKVEPPRYTLKSGEAMELKFKIKMLCTASVSDEIGIIAMDVDDQNKETAKINLIIESDLSLKLDHTDLTPQMPPIGEGAFGMVFRGTYRGREVAIKKMKSRNMTQEQEKEFSHEVSMLTQLRHKCVVEFIGAVYTEGEIAIVTEFAEYGSLSKIWGKHELSFELKIKILDDLAIALQFLHQNQIIHRDVKGENVLIYSLNPHSDVCGKLTDFGTCRNISERNRLNKELTQGIGTPTYMAPECLQNFDYSYPIDVYAYGIVLYETYIEKGGYSDENVFDQPWKIPQFVIEGKRLPKPDGIPENYWQLTQDCWSQNPEDRPTFIDVLKEIEKWGLDIKYALVIDCDENPSSNQLIQKTTAVQDSSSSLSSDN</sequence>
<dbReference type="InterPro" id="IPR008271">
    <property type="entry name" value="Ser/Thr_kinase_AS"/>
</dbReference>
<keyword evidence="5" id="KW-1133">Transmembrane helix</keyword>
<name>A0A5K1VQZ5_ENTHI</name>
<dbReference type="VEuPathDB" id="AmoebaDB:EHI7A_045880"/>
<dbReference type="PROSITE" id="PS00107">
    <property type="entry name" value="PROTEIN_KINASE_ATP"/>
    <property type="match status" value="1"/>
</dbReference>
<dbReference type="GO" id="GO:0005524">
    <property type="term" value="F:ATP binding"/>
    <property type="evidence" value="ECO:0007669"/>
    <property type="project" value="UniProtKB-UniRule"/>
</dbReference>
<keyword evidence="8" id="KW-0808">Transferase</keyword>
<dbReference type="SUPFAM" id="SSF57184">
    <property type="entry name" value="Growth factor receptor domain"/>
    <property type="match status" value="5"/>
</dbReference>
<feature type="domain" description="Protein kinase" evidence="7">
    <location>
        <begin position="728"/>
        <end position="991"/>
    </location>
</feature>
<reference evidence="8 9" key="1">
    <citation type="submission" date="2016-05" db="EMBL/GenBank/DDBJ databases">
        <title>First whole genome sequencing of Entamoeba histolytica HM1:IMSS-clone-6.</title>
        <authorList>
            <person name="Mukherjee Avik.K."/>
            <person name="Izumyama S."/>
            <person name="Nakada-Tsukui K."/>
            <person name="Nozaki T."/>
        </authorList>
    </citation>
    <scope>NUCLEOTIDE SEQUENCE [LARGE SCALE GENOMIC DNA]</scope>
    <source>
        <strain evidence="8 9">HM1:IMSS clone 6</strain>
    </source>
</reference>
<feature type="signal peptide" evidence="6">
    <location>
        <begin position="1"/>
        <end position="18"/>
    </location>
</feature>
<dbReference type="Proteomes" id="UP000078387">
    <property type="component" value="Unassembled WGS sequence"/>
</dbReference>
<dbReference type="InterPro" id="IPR009030">
    <property type="entry name" value="Growth_fac_rcpt_cys_sf"/>
</dbReference>
<proteinExistence type="predicted"/>
<evidence type="ECO:0000259" key="7">
    <source>
        <dbReference type="PROSITE" id="PS50011"/>
    </source>
</evidence>
<dbReference type="PANTHER" id="PTHR45756">
    <property type="entry name" value="PALMITOYLTRANSFERASE"/>
    <property type="match status" value="1"/>
</dbReference>
<feature type="chain" id="PRO_5023865664" evidence="6">
    <location>
        <begin position="19"/>
        <end position="1029"/>
    </location>
</feature>
<dbReference type="PANTHER" id="PTHR45756:SF1">
    <property type="entry name" value="PROTEIN KINASE DOMAIN CONTAINING PROTEIN"/>
    <property type="match status" value="1"/>
</dbReference>
<feature type="binding site" evidence="4">
    <location>
        <position position="756"/>
    </location>
    <ligand>
        <name>ATP</name>
        <dbReference type="ChEBI" id="CHEBI:30616"/>
    </ligand>
</feature>
<protein>
    <submittedName>
        <fullName evidence="8">Tyrosine kinase putative</fullName>
    </submittedName>
</protein>
<evidence type="ECO:0000256" key="2">
    <source>
        <dbReference type="ARBA" id="ARBA00022741"/>
    </source>
</evidence>
<dbReference type="VEuPathDB" id="AmoebaDB:EHI_117590"/>
<dbReference type="SMART" id="SM00220">
    <property type="entry name" value="S_TKc"/>
    <property type="match status" value="1"/>
</dbReference>
<dbReference type="Gene3D" id="3.30.200.20">
    <property type="entry name" value="Phosphorylase Kinase, domain 1"/>
    <property type="match status" value="1"/>
</dbReference>
<dbReference type="VEuPathDB" id="AmoebaDB:KM1_018900"/>
<dbReference type="GO" id="GO:0004674">
    <property type="term" value="F:protein serine/threonine kinase activity"/>
    <property type="evidence" value="ECO:0007669"/>
    <property type="project" value="UniProtKB-KW"/>
</dbReference>
<dbReference type="EMBL" id="BDEQ01000001">
    <property type="protein sequence ID" value="GAT96959.1"/>
    <property type="molecule type" value="Genomic_DNA"/>
</dbReference>
<dbReference type="PRINTS" id="PR00109">
    <property type="entry name" value="TYRKINASE"/>
</dbReference>
<dbReference type="SMART" id="SM00261">
    <property type="entry name" value="FU"/>
    <property type="match status" value="7"/>
</dbReference>
<accession>A0A5K1VQZ5</accession>
<dbReference type="SUPFAM" id="SSF56112">
    <property type="entry name" value="Protein kinase-like (PK-like)"/>
    <property type="match status" value="1"/>
</dbReference>
<dbReference type="InterPro" id="IPR011009">
    <property type="entry name" value="Kinase-like_dom_sf"/>
</dbReference>
<evidence type="ECO:0000256" key="4">
    <source>
        <dbReference type="PROSITE-ProRule" id="PRU10141"/>
    </source>
</evidence>
<dbReference type="CDD" id="cd13999">
    <property type="entry name" value="STKc_MAP3K-like"/>
    <property type="match status" value="1"/>
</dbReference>
<feature type="transmembrane region" description="Helical" evidence="5">
    <location>
        <begin position="550"/>
        <end position="575"/>
    </location>
</feature>
<dbReference type="Gene3D" id="2.10.220.10">
    <property type="entry name" value="Hormone Receptor, Insulin-like Growth Factor Receptor 1, Chain A, domain 2"/>
    <property type="match status" value="1"/>
</dbReference>
<dbReference type="OMA" id="INMTCTP"/>
<dbReference type="AlphaFoldDB" id="A0A5K1VQZ5"/>
<evidence type="ECO:0000256" key="6">
    <source>
        <dbReference type="SAM" id="SignalP"/>
    </source>
</evidence>
<dbReference type="InterPro" id="IPR017441">
    <property type="entry name" value="Protein_kinase_ATP_BS"/>
</dbReference>
<evidence type="ECO:0000256" key="5">
    <source>
        <dbReference type="SAM" id="Phobius"/>
    </source>
</evidence>
<keyword evidence="3 4" id="KW-0067">ATP-binding</keyword>
<evidence type="ECO:0000313" key="9">
    <source>
        <dbReference type="Proteomes" id="UP000078387"/>
    </source>
</evidence>
<keyword evidence="8" id="KW-0418">Kinase</keyword>